<feature type="compositionally biased region" description="Basic and acidic residues" evidence="2">
    <location>
        <begin position="87"/>
        <end position="114"/>
    </location>
</feature>
<gene>
    <name evidence="3" type="ORF">ADUPG1_000065</name>
</gene>
<feature type="coiled-coil region" evidence="1">
    <location>
        <begin position="220"/>
        <end position="247"/>
    </location>
</feature>
<feature type="region of interest" description="Disordered" evidence="2">
    <location>
        <begin position="87"/>
        <end position="192"/>
    </location>
</feature>
<proteinExistence type="predicted"/>
<feature type="compositionally biased region" description="Polar residues" evidence="2">
    <location>
        <begin position="164"/>
        <end position="175"/>
    </location>
</feature>
<accession>A0ABQ5K6K7</accession>
<comment type="caution">
    <text evidence="3">The sequence shown here is derived from an EMBL/GenBank/DDBJ whole genome shotgun (WGS) entry which is preliminary data.</text>
</comment>
<feature type="coiled-coil region" evidence="1">
    <location>
        <begin position="433"/>
        <end position="547"/>
    </location>
</feature>
<dbReference type="Proteomes" id="UP001057375">
    <property type="component" value="Unassembled WGS sequence"/>
</dbReference>
<protein>
    <submittedName>
        <fullName evidence="3">Uncharacterized protein</fullName>
    </submittedName>
</protein>
<feature type="compositionally biased region" description="Polar residues" evidence="2">
    <location>
        <begin position="146"/>
        <end position="155"/>
    </location>
</feature>
<feature type="non-terminal residue" evidence="3">
    <location>
        <position position="549"/>
    </location>
</feature>
<feature type="region of interest" description="Disordered" evidence="2">
    <location>
        <begin position="28"/>
        <end position="55"/>
    </location>
</feature>
<evidence type="ECO:0000313" key="3">
    <source>
        <dbReference type="EMBL" id="GKT27502.1"/>
    </source>
</evidence>
<feature type="compositionally biased region" description="Basic and acidic residues" evidence="2">
    <location>
        <begin position="391"/>
        <end position="407"/>
    </location>
</feature>
<keyword evidence="4" id="KW-1185">Reference proteome</keyword>
<organism evidence="3 4">
    <name type="scientific">Aduncisulcus paluster</name>
    <dbReference type="NCBI Taxonomy" id="2918883"/>
    <lineage>
        <taxon>Eukaryota</taxon>
        <taxon>Metamonada</taxon>
        <taxon>Carpediemonas-like organisms</taxon>
        <taxon>Aduncisulcus</taxon>
    </lineage>
</organism>
<evidence type="ECO:0000256" key="1">
    <source>
        <dbReference type="SAM" id="Coils"/>
    </source>
</evidence>
<name>A0ABQ5K6K7_9EUKA</name>
<sequence>MITPIIDFGQPIYGASGHPGYDAISMEYQSPNRKPATPKKKPKPKPTVCKPFNITKVKPKPKPVISPYAEEDGEIRQFKAKDLPAMYREKKISKDVSMLEKASEELPRSESREDLQDEDVAENPFFGDTPGENLGDDDDKPGLDSSLPTTPQKSALTPKRIVRTPTSQKPFSVSTKYRKKLQSPSPAKVMRDEYEKERFKANPVPDFTKLRPQYAIKTTKADMLKEKHLAEERKRILRREIGELEKSKINRRKHEEYAENQRIAALAKEMAIRELKRREIIQQREEAQKALEIVQLKKKQAAHSVFQETVALEELAKIEKVRQYSSNTRVHAQVKHELEEAKQKVNDVLQSKRDRAREEVTREDDYLKRIKVAQDIAERKRKKALFQKTREDEKRLMMTPEERKDVTRPVYQRATHEEVMNECSGFGLGAMSLAELEATRRKQLEEEKKEIEEKQLHVRAEREEKKEELERLHKAIVAQRKLESAEQRLRKQEAKRRVAKAEDKVKKMTNQMLESIDHFSIGQKIMKQRRNKEIDLLKKRIEREKKERA</sequence>
<evidence type="ECO:0000256" key="2">
    <source>
        <dbReference type="SAM" id="MobiDB-lite"/>
    </source>
</evidence>
<feature type="region of interest" description="Disordered" evidence="2">
    <location>
        <begin position="391"/>
        <end position="410"/>
    </location>
</feature>
<reference evidence="3" key="1">
    <citation type="submission" date="2022-03" db="EMBL/GenBank/DDBJ databases">
        <title>Draft genome sequence of Aduncisulcus paluster, a free-living microaerophilic Fornicata.</title>
        <authorList>
            <person name="Yuyama I."/>
            <person name="Kume K."/>
            <person name="Tamura T."/>
            <person name="Inagaki Y."/>
            <person name="Hashimoto T."/>
        </authorList>
    </citation>
    <scope>NUCLEOTIDE SEQUENCE</scope>
    <source>
        <strain evidence="3">NY0171</strain>
    </source>
</reference>
<dbReference type="EMBL" id="BQXS01000021">
    <property type="protein sequence ID" value="GKT27502.1"/>
    <property type="molecule type" value="Genomic_DNA"/>
</dbReference>
<evidence type="ECO:0000313" key="4">
    <source>
        <dbReference type="Proteomes" id="UP001057375"/>
    </source>
</evidence>
<keyword evidence="1" id="KW-0175">Coiled coil</keyword>